<name>A0A811KYW4_9BILA</name>
<dbReference type="EMBL" id="CAJFCW020000004">
    <property type="protein sequence ID" value="CAG9113982.1"/>
    <property type="molecule type" value="Genomic_DNA"/>
</dbReference>
<feature type="transmembrane region" description="Helical" evidence="1">
    <location>
        <begin position="157"/>
        <end position="182"/>
    </location>
</feature>
<dbReference type="Proteomes" id="UP000783686">
    <property type="component" value="Unassembled WGS sequence"/>
</dbReference>
<dbReference type="Proteomes" id="UP000614601">
    <property type="component" value="Unassembled WGS sequence"/>
</dbReference>
<feature type="transmembrane region" description="Helical" evidence="1">
    <location>
        <begin position="115"/>
        <end position="136"/>
    </location>
</feature>
<gene>
    <name evidence="2" type="ORF">BOKJ2_LOCUS9042</name>
</gene>
<feature type="transmembrane region" description="Helical" evidence="1">
    <location>
        <begin position="39"/>
        <end position="59"/>
    </location>
</feature>
<proteinExistence type="predicted"/>
<feature type="transmembrane region" description="Helical" evidence="1">
    <location>
        <begin position="194"/>
        <end position="223"/>
    </location>
</feature>
<evidence type="ECO:0000256" key="1">
    <source>
        <dbReference type="SAM" id="Phobius"/>
    </source>
</evidence>
<organism evidence="2 3">
    <name type="scientific">Bursaphelenchus okinawaensis</name>
    <dbReference type="NCBI Taxonomy" id="465554"/>
    <lineage>
        <taxon>Eukaryota</taxon>
        <taxon>Metazoa</taxon>
        <taxon>Ecdysozoa</taxon>
        <taxon>Nematoda</taxon>
        <taxon>Chromadorea</taxon>
        <taxon>Rhabditida</taxon>
        <taxon>Tylenchina</taxon>
        <taxon>Tylenchomorpha</taxon>
        <taxon>Aphelenchoidea</taxon>
        <taxon>Aphelenchoididae</taxon>
        <taxon>Bursaphelenchus</taxon>
    </lineage>
</organism>
<keyword evidence="1" id="KW-1133">Transmembrane helix</keyword>
<reference evidence="2" key="1">
    <citation type="submission" date="2020-09" db="EMBL/GenBank/DDBJ databases">
        <authorList>
            <person name="Kikuchi T."/>
        </authorList>
    </citation>
    <scope>NUCLEOTIDE SEQUENCE</scope>
    <source>
        <strain evidence="2">SH1</strain>
    </source>
</reference>
<comment type="caution">
    <text evidence="2">The sequence shown here is derived from an EMBL/GenBank/DDBJ whole genome shotgun (WGS) entry which is preliminary data.</text>
</comment>
<evidence type="ECO:0000313" key="2">
    <source>
        <dbReference type="EMBL" id="CAD5220634.1"/>
    </source>
</evidence>
<evidence type="ECO:0000313" key="3">
    <source>
        <dbReference type="Proteomes" id="UP000614601"/>
    </source>
</evidence>
<keyword evidence="3" id="KW-1185">Reference proteome</keyword>
<dbReference type="EMBL" id="CAJFDH010000004">
    <property type="protein sequence ID" value="CAD5220634.1"/>
    <property type="molecule type" value="Genomic_DNA"/>
</dbReference>
<sequence>MPVNFTENVVGPLKAFGYTKDDRAVQILYDIACFVVKNGLLYAMATGFISSVLNIYIAIKIASVQVYSTNFRLVTVLINCVTTTITIGRCIYALTPPSFYSVETYNYLGATLIYFVSYFTNICSYTFNAKFLIVATERRVAFNKRATYENEKSKTRSLISVYLIISGMVFITTVKTGIVLFLCGEMSDYCLKQAFIVDFCFPALTMSHLIAGFSLIYGIWTFYNLNQKSRRIRRNCTTLTEAFIVKEIINVIKIDYVLVDTYNIYSTCSMVWHFKQLRRIFFKDITSIVPTSRVYSTGQEDTHLDDLSATDRANMHFGHLKQSWHTETLRKTIVT</sequence>
<feature type="transmembrane region" description="Helical" evidence="1">
    <location>
        <begin position="71"/>
        <end position="95"/>
    </location>
</feature>
<protein>
    <recommendedName>
        <fullName evidence="4">G_PROTEIN_RECEP_F1_2 domain-containing protein</fullName>
    </recommendedName>
</protein>
<keyword evidence="1" id="KW-0812">Transmembrane</keyword>
<evidence type="ECO:0008006" key="4">
    <source>
        <dbReference type="Google" id="ProtNLM"/>
    </source>
</evidence>
<dbReference type="AlphaFoldDB" id="A0A811KYW4"/>
<accession>A0A811KYW4</accession>
<keyword evidence="1" id="KW-0472">Membrane</keyword>